<feature type="transmembrane region" description="Helical" evidence="1">
    <location>
        <begin position="199"/>
        <end position="219"/>
    </location>
</feature>
<evidence type="ECO:0000256" key="1">
    <source>
        <dbReference type="SAM" id="Phobius"/>
    </source>
</evidence>
<feature type="transmembrane region" description="Helical" evidence="1">
    <location>
        <begin position="44"/>
        <end position="65"/>
    </location>
</feature>
<protein>
    <submittedName>
        <fullName evidence="2">Uncharacterized protein</fullName>
    </submittedName>
</protein>
<sequence>MTYHRTSKGGLRRLPDVTELSKLRRLSVKIGIPLLSICISTGAVWFRSDVCASAMLFVTMFVIQSRPDAKTNSLRRLILSAAVLEMAILLYIGHTAACFLWAKDNNETMDVDSSITDHFRLGSRAQWIYVLFQAVPLSRLIATTLRFDFSNYVQAAQSQPTIVVEAAPALPATTGGQLPAGTIAPSYTDILRVPFKRHYFSATVLAWLLANAVVYALNTAGALPDMVHIDYALYVLVMSIPFIITALFTVAWARGEVKQMWKYEEVWTVKPAAADALDVAAVPVVTEAAAVDYEKAAKKSDSLCDV</sequence>
<gene>
    <name evidence="2" type="ORF">FIBSPDRAFT_362011</name>
</gene>
<accession>A0A166PC47</accession>
<reference evidence="2 3" key="1">
    <citation type="journal article" date="2016" name="Mol. Biol. Evol.">
        <title>Comparative Genomics of Early-Diverging Mushroom-Forming Fungi Provides Insights into the Origins of Lignocellulose Decay Capabilities.</title>
        <authorList>
            <person name="Nagy L.G."/>
            <person name="Riley R."/>
            <person name="Tritt A."/>
            <person name="Adam C."/>
            <person name="Daum C."/>
            <person name="Floudas D."/>
            <person name="Sun H."/>
            <person name="Yadav J.S."/>
            <person name="Pangilinan J."/>
            <person name="Larsson K.H."/>
            <person name="Matsuura K."/>
            <person name="Barry K."/>
            <person name="Labutti K."/>
            <person name="Kuo R."/>
            <person name="Ohm R.A."/>
            <person name="Bhattacharya S.S."/>
            <person name="Shirouzu T."/>
            <person name="Yoshinaga Y."/>
            <person name="Martin F.M."/>
            <person name="Grigoriev I.V."/>
            <person name="Hibbett D.S."/>
        </authorList>
    </citation>
    <scope>NUCLEOTIDE SEQUENCE [LARGE SCALE GENOMIC DNA]</scope>
    <source>
        <strain evidence="2 3">CBS 109695</strain>
    </source>
</reference>
<dbReference type="EMBL" id="KV417517">
    <property type="protein sequence ID" value="KZP25939.1"/>
    <property type="molecule type" value="Genomic_DNA"/>
</dbReference>
<dbReference type="OrthoDB" id="10555910at2759"/>
<keyword evidence="3" id="KW-1185">Reference proteome</keyword>
<evidence type="ECO:0000313" key="3">
    <source>
        <dbReference type="Proteomes" id="UP000076532"/>
    </source>
</evidence>
<evidence type="ECO:0000313" key="2">
    <source>
        <dbReference type="EMBL" id="KZP25939.1"/>
    </source>
</evidence>
<keyword evidence="1" id="KW-0472">Membrane</keyword>
<keyword evidence="1" id="KW-1133">Transmembrane helix</keyword>
<feature type="transmembrane region" description="Helical" evidence="1">
    <location>
        <begin position="77"/>
        <end position="102"/>
    </location>
</feature>
<dbReference type="AlphaFoldDB" id="A0A166PC47"/>
<feature type="transmembrane region" description="Helical" evidence="1">
    <location>
        <begin position="231"/>
        <end position="253"/>
    </location>
</feature>
<name>A0A166PC47_9AGAM</name>
<dbReference type="Proteomes" id="UP000076532">
    <property type="component" value="Unassembled WGS sequence"/>
</dbReference>
<organism evidence="2 3">
    <name type="scientific">Athelia psychrophila</name>
    <dbReference type="NCBI Taxonomy" id="1759441"/>
    <lineage>
        <taxon>Eukaryota</taxon>
        <taxon>Fungi</taxon>
        <taxon>Dikarya</taxon>
        <taxon>Basidiomycota</taxon>
        <taxon>Agaricomycotina</taxon>
        <taxon>Agaricomycetes</taxon>
        <taxon>Agaricomycetidae</taxon>
        <taxon>Atheliales</taxon>
        <taxon>Atheliaceae</taxon>
        <taxon>Athelia</taxon>
    </lineage>
</organism>
<proteinExistence type="predicted"/>
<keyword evidence="1" id="KW-0812">Transmembrane</keyword>